<evidence type="ECO:0000256" key="4">
    <source>
        <dbReference type="ARBA" id="ARBA00022917"/>
    </source>
</evidence>
<dbReference type="GO" id="GO:0016740">
    <property type="term" value="F:transferase activity"/>
    <property type="evidence" value="ECO:0007669"/>
    <property type="project" value="UniProtKB-KW"/>
</dbReference>
<dbReference type="InterPro" id="IPR006075">
    <property type="entry name" value="Asn/Gln-tRNA_Trfase_suB/E_cat"/>
</dbReference>
<evidence type="ECO:0000259" key="5">
    <source>
        <dbReference type="Pfam" id="PF02934"/>
    </source>
</evidence>
<dbReference type="PANTHER" id="PTHR11659:SF0">
    <property type="entry name" value="GLUTAMYL-TRNA(GLN) AMIDOTRANSFERASE SUBUNIT B, MITOCHONDRIAL"/>
    <property type="match status" value="1"/>
</dbReference>
<dbReference type="InterPro" id="IPR014746">
    <property type="entry name" value="Gln_synth/guanido_kin_cat_dom"/>
</dbReference>
<keyword evidence="4" id="KW-0648">Protein biosynthesis</keyword>
<accession>A0A2U1PV33</accession>
<dbReference type="SUPFAM" id="SSF55931">
    <property type="entry name" value="Glutamine synthetase/guanido kinase"/>
    <property type="match status" value="1"/>
</dbReference>
<sequence>MAVCLVKCPKLNRVGIPLLEIVSEPDMQTGMEAAKYHAELQRTVQYLGVGDGNMQEGLLWCDVNVRDVRHFAASTWTSKIKVMVNKFRRTGVFGKDIFKATNNEVEISLDLAKVAERKEFGRAKGRLKLKYRNTYKSANHTKKCGLDMQDDVISMTAPRHCSVVLLIYGCPPTSDEKQPLAASVDENDEAKRNSLSLALGFLCL</sequence>
<evidence type="ECO:0000256" key="2">
    <source>
        <dbReference type="ARBA" id="ARBA00022741"/>
    </source>
</evidence>
<dbReference type="EMBL" id="PKPP01000705">
    <property type="protein sequence ID" value="PWA89595.1"/>
    <property type="molecule type" value="Genomic_DNA"/>
</dbReference>
<dbReference type="GO" id="GO:0006412">
    <property type="term" value="P:translation"/>
    <property type="evidence" value="ECO:0007669"/>
    <property type="project" value="UniProtKB-KW"/>
</dbReference>
<dbReference type="GO" id="GO:0070681">
    <property type="term" value="P:glutaminyl-tRNAGln biosynthesis via transamidation"/>
    <property type="evidence" value="ECO:0007669"/>
    <property type="project" value="TreeGrafter"/>
</dbReference>
<dbReference type="STRING" id="35608.A0A2U1PV33"/>
<gene>
    <name evidence="6" type="ORF">CTI12_AA110980</name>
</gene>
<dbReference type="Pfam" id="PF02934">
    <property type="entry name" value="GatB_N"/>
    <property type="match status" value="1"/>
</dbReference>
<dbReference type="PANTHER" id="PTHR11659">
    <property type="entry name" value="GLUTAMYL-TRNA GLN AMIDOTRANSFERASE SUBUNIT B MITOCHONDRIAL AND PROKARYOTIC PET112-RELATED"/>
    <property type="match status" value="1"/>
</dbReference>
<dbReference type="AlphaFoldDB" id="A0A2U1PV33"/>
<evidence type="ECO:0000313" key="6">
    <source>
        <dbReference type="EMBL" id="PWA89595.1"/>
    </source>
</evidence>
<name>A0A2U1PV33_ARTAN</name>
<dbReference type="InterPro" id="IPR017959">
    <property type="entry name" value="Asn/Gln-tRNA_amidoTrfase_suB/E"/>
</dbReference>
<keyword evidence="2" id="KW-0547">Nucleotide-binding</keyword>
<keyword evidence="6" id="KW-0808">Transferase</keyword>
<keyword evidence="7" id="KW-1185">Reference proteome</keyword>
<comment type="caution">
    <text evidence="6">The sequence shown here is derived from an EMBL/GenBank/DDBJ whole genome shotgun (WGS) entry which is preliminary data.</text>
</comment>
<organism evidence="6 7">
    <name type="scientific">Artemisia annua</name>
    <name type="common">Sweet wormwood</name>
    <dbReference type="NCBI Taxonomy" id="35608"/>
    <lineage>
        <taxon>Eukaryota</taxon>
        <taxon>Viridiplantae</taxon>
        <taxon>Streptophyta</taxon>
        <taxon>Embryophyta</taxon>
        <taxon>Tracheophyta</taxon>
        <taxon>Spermatophyta</taxon>
        <taxon>Magnoliopsida</taxon>
        <taxon>eudicotyledons</taxon>
        <taxon>Gunneridae</taxon>
        <taxon>Pentapetalae</taxon>
        <taxon>asterids</taxon>
        <taxon>campanulids</taxon>
        <taxon>Asterales</taxon>
        <taxon>Asteraceae</taxon>
        <taxon>Asteroideae</taxon>
        <taxon>Anthemideae</taxon>
        <taxon>Artemisiinae</taxon>
        <taxon>Artemisia</taxon>
    </lineage>
</organism>
<evidence type="ECO:0000256" key="1">
    <source>
        <dbReference type="ARBA" id="ARBA00022598"/>
    </source>
</evidence>
<feature type="domain" description="Aspartyl/Glutamyl-tRNA(Gln) amidotransferase subunit B/E catalytic" evidence="5">
    <location>
        <begin position="10"/>
        <end position="79"/>
    </location>
</feature>
<dbReference type="Proteomes" id="UP000245207">
    <property type="component" value="Unassembled WGS sequence"/>
</dbReference>
<dbReference type="GO" id="GO:0005524">
    <property type="term" value="F:ATP binding"/>
    <property type="evidence" value="ECO:0007669"/>
    <property type="project" value="UniProtKB-KW"/>
</dbReference>
<keyword evidence="3" id="KW-0067">ATP-binding</keyword>
<dbReference type="GO" id="GO:0050567">
    <property type="term" value="F:glutaminyl-tRNA synthase (glutamine-hydrolyzing) activity"/>
    <property type="evidence" value="ECO:0007669"/>
    <property type="project" value="TreeGrafter"/>
</dbReference>
<reference evidence="6 7" key="1">
    <citation type="journal article" date="2018" name="Mol. Plant">
        <title>The genome of Artemisia annua provides insight into the evolution of Asteraceae family and artemisinin biosynthesis.</title>
        <authorList>
            <person name="Shen Q."/>
            <person name="Zhang L."/>
            <person name="Liao Z."/>
            <person name="Wang S."/>
            <person name="Yan T."/>
            <person name="Shi P."/>
            <person name="Liu M."/>
            <person name="Fu X."/>
            <person name="Pan Q."/>
            <person name="Wang Y."/>
            <person name="Lv Z."/>
            <person name="Lu X."/>
            <person name="Zhang F."/>
            <person name="Jiang W."/>
            <person name="Ma Y."/>
            <person name="Chen M."/>
            <person name="Hao X."/>
            <person name="Li L."/>
            <person name="Tang Y."/>
            <person name="Lv G."/>
            <person name="Zhou Y."/>
            <person name="Sun X."/>
            <person name="Brodelius P.E."/>
            <person name="Rose J.K.C."/>
            <person name="Tang K."/>
        </authorList>
    </citation>
    <scope>NUCLEOTIDE SEQUENCE [LARGE SCALE GENOMIC DNA]</scope>
    <source>
        <strain evidence="7">cv. Huhao1</strain>
        <tissue evidence="6">Leaf</tissue>
    </source>
</reference>
<evidence type="ECO:0000256" key="3">
    <source>
        <dbReference type="ARBA" id="ARBA00022840"/>
    </source>
</evidence>
<dbReference type="InterPro" id="IPR017958">
    <property type="entry name" value="Gln-tRNA_amidoTrfase_suB_CS"/>
</dbReference>
<protein>
    <submittedName>
        <fullName evidence="6">Glutamyl-tRNA(Gln) amidotransferase subunit B, chloroplastic/mitochondrial</fullName>
    </submittedName>
</protein>
<dbReference type="OrthoDB" id="1722066at2759"/>
<dbReference type="PROSITE" id="PS01234">
    <property type="entry name" value="GATB"/>
    <property type="match status" value="1"/>
</dbReference>
<evidence type="ECO:0000313" key="7">
    <source>
        <dbReference type="Proteomes" id="UP000245207"/>
    </source>
</evidence>
<keyword evidence="1" id="KW-0436">Ligase</keyword>
<proteinExistence type="predicted"/>